<keyword evidence="3" id="KW-1185">Reference proteome</keyword>
<accession>X6NW04</accession>
<dbReference type="AlphaFoldDB" id="X6NW04"/>
<feature type="compositionally biased region" description="Low complexity" evidence="1">
    <location>
        <begin position="120"/>
        <end position="132"/>
    </location>
</feature>
<comment type="caution">
    <text evidence="2">The sequence shown here is derived from an EMBL/GenBank/DDBJ whole genome shotgun (WGS) entry which is preliminary data.</text>
</comment>
<sequence>MWYQIIFLFQSQIYQIPNAKKNLKNLIAKKIKKKKERRLSAARGIGRRSRLSQERQKYLLPELNKDTKNKELHNSFLEHYKIGMLLNNIMRVQYYNTLFPATHHLYNTLINDNFHIPKDATASTNSSPSPSSTDHHSDDTSSINQLSQDTSQKSTTN</sequence>
<evidence type="ECO:0000256" key="1">
    <source>
        <dbReference type="SAM" id="MobiDB-lite"/>
    </source>
</evidence>
<feature type="region of interest" description="Disordered" evidence="1">
    <location>
        <begin position="120"/>
        <end position="157"/>
    </location>
</feature>
<dbReference type="EMBL" id="ASPP01005693">
    <property type="protein sequence ID" value="ETO30068.1"/>
    <property type="molecule type" value="Genomic_DNA"/>
</dbReference>
<dbReference type="Proteomes" id="UP000023152">
    <property type="component" value="Unassembled WGS sequence"/>
</dbReference>
<organism evidence="2 3">
    <name type="scientific">Reticulomyxa filosa</name>
    <dbReference type="NCBI Taxonomy" id="46433"/>
    <lineage>
        <taxon>Eukaryota</taxon>
        <taxon>Sar</taxon>
        <taxon>Rhizaria</taxon>
        <taxon>Retaria</taxon>
        <taxon>Foraminifera</taxon>
        <taxon>Monothalamids</taxon>
        <taxon>Reticulomyxidae</taxon>
        <taxon>Reticulomyxa</taxon>
    </lineage>
</organism>
<evidence type="ECO:0000313" key="3">
    <source>
        <dbReference type="Proteomes" id="UP000023152"/>
    </source>
</evidence>
<protein>
    <submittedName>
        <fullName evidence="2">Uncharacterized protein</fullName>
    </submittedName>
</protein>
<name>X6NW04_RETFI</name>
<feature type="compositionally biased region" description="Polar residues" evidence="1">
    <location>
        <begin position="143"/>
        <end position="157"/>
    </location>
</feature>
<reference evidence="2 3" key="1">
    <citation type="journal article" date="2013" name="Curr. Biol.">
        <title>The Genome of the Foraminiferan Reticulomyxa filosa.</title>
        <authorList>
            <person name="Glockner G."/>
            <person name="Hulsmann N."/>
            <person name="Schleicher M."/>
            <person name="Noegel A.A."/>
            <person name="Eichinger L."/>
            <person name="Gallinger C."/>
            <person name="Pawlowski J."/>
            <person name="Sierra R."/>
            <person name="Euteneuer U."/>
            <person name="Pillet L."/>
            <person name="Moustafa A."/>
            <person name="Platzer M."/>
            <person name="Groth M."/>
            <person name="Szafranski K."/>
            <person name="Schliwa M."/>
        </authorList>
    </citation>
    <scope>NUCLEOTIDE SEQUENCE [LARGE SCALE GENOMIC DNA]</scope>
</reference>
<evidence type="ECO:0000313" key="2">
    <source>
        <dbReference type="EMBL" id="ETO30068.1"/>
    </source>
</evidence>
<gene>
    <name evidence="2" type="ORF">RFI_07055</name>
</gene>
<proteinExistence type="predicted"/>